<reference evidence="1" key="1">
    <citation type="journal article" date="2004" name="RNA">
        <title>Mitochondrial 3' tRNA editing in the jakobid Seculamonas ecuadoriensis: a novel mechanism and implications for tRNA processing.</title>
        <authorList>
            <person name="Leigh J."/>
            <person name="Lang B.F."/>
        </authorList>
    </citation>
    <scope>NUCLEOTIDE SEQUENCE</scope>
    <source>
        <strain evidence="1">ATCC 50422</strain>
    </source>
</reference>
<protein>
    <submittedName>
        <fullName evidence="1">Ribosomal protein L32</fullName>
    </submittedName>
</protein>
<dbReference type="GeneID" id="15333187"/>
<keyword evidence="1" id="KW-0689">Ribosomal protein</keyword>
<gene>
    <name evidence="1" type="primary">rpl32</name>
</gene>
<geneLocation type="mitochondrion" evidence="1"/>
<dbReference type="AlphaFoldDB" id="M4QA63"/>
<proteinExistence type="predicted"/>
<accession>M4QA63</accession>
<organism evidence="1">
    <name type="scientific">Jakoba libera</name>
    <name type="common">Flagellate</name>
    <name type="synonym">Cryptobia libera</name>
    <dbReference type="NCBI Taxonomy" id="143017"/>
    <lineage>
        <taxon>Eukaryota</taxon>
        <taxon>Discoba</taxon>
        <taxon>Jakobida</taxon>
        <taxon>Histionina</taxon>
        <taxon>Jakobidae</taxon>
        <taxon>Jakoba</taxon>
    </lineage>
</organism>
<dbReference type="RefSeq" id="YP_007890747.1">
    <property type="nucleotide sequence ID" value="NC_021127.1"/>
</dbReference>
<name>M4QA63_JAKLI</name>
<reference evidence="1" key="3">
    <citation type="journal article" date="2013" name="Genome Biol. Evol.">
        <title>Strikingly bacteria-like and gene-rich mitochondrial genomes throughout jakobid protists.</title>
        <authorList>
            <person name="Burger G."/>
            <person name="Gray M.W."/>
            <person name="Forget L."/>
            <person name="Lang B.F."/>
        </authorList>
    </citation>
    <scope>NUCLEOTIDE SEQUENCE</scope>
    <source>
        <strain evidence="1">ATCC 50422</strain>
    </source>
</reference>
<reference evidence="1" key="2">
    <citation type="journal article" date="2006" name="RNA">
        <title>Hybrid E. coli--Mitochondrial ribonuclease P RNAs are catalytically active.</title>
        <authorList>
            <person name="Seif E."/>
            <person name="Cadieux A."/>
            <person name="Lang B.F."/>
        </authorList>
    </citation>
    <scope>NUCLEOTIDE SEQUENCE</scope>
    <source>
        <strain evidence="1">ATCC 50422</strain>
    </source>
</reference>
<sequence length="61" mass="7192">MAVPKKKRSLSIVRTRRKVLQESNKEMTLQSHYCSDCQKWVETKCCSKKTCLENYLESLHS</sequence>
<evidence type="ECO:0000313" key="1">
    <source>
        <dbReference type="EMBL" id="AGH24241.1"/>
    </source>
</evidence>
<keyword evidence="1" id="KW-0687">Ribonucleoprotein</keyword>
<dbReference type="GO" id="GO:0005840">
    <property type="term" value="C:ribosome"/>
    <property type="evidence" value="ECO:0007669"/>
    <property type="project" value="UniProtKB-KW"/>
</dbReference>
<dbReference type="EMBL" id="KC353355">
    <property type="protein sequence ID" value="AGH24241.1"/>
    <property type="molecule type" value="Genomic_DNA"/>
</dbReference>
<keyword evidence="1" id="KW-0496">Mitochondrion</keyword>